<dbReference type="HOGENOM" id="CLU_1125224_0_0_1"/>
<dbReference type="Proteomes" id="UP000054248">
    <property type="component" value="Unassembled WGS sequence"/>
</dbReference>
<dbReference type="AlphaFoldDB" id="A0A0C3LAE5"/>
<keyword evidence="2" id="KW-1185">Reference proteome</keyword>
<dbReference type="EMBL" id="KN822968">
    <property type="protein sequence ID" value="KIO30848.1"/>
    <property type="molecule type" value="Genomic_DNA"/>
</dbReference>
<evidence type="ECO:0000313" key="1">
    <source>
        <dbReference type="EMBL" id="KIO30848.1"/>
    </source>
</evidence>
<reference evidence="2" key="2">
    <citation type="submission" date="2015-01" db="EMBL/GenBank/DDBJ databases">
        <title>Evolutionary Origins and Diversification of the Mycorrhizal Mutualists.</title>
        <authorList>
            <consortium name="DOE Joint Genome Institute"/>
            <consortium name="Mycorrhizal Genomics Consortium"/>
            <person name="Kohler A."/>
            <person name="Kuo A."/>
            <person name="Nagy L.G."/>
            <person name="Floudas D."/>
            <person name="Copeland A."/>
            <person name="Barry K.W."/>
            <person name="Cichocki N."/>
            <person name="Veneault-Fourrey C."/>
            <person name="LaButti K."/>
            <person name="Lindquist E.A."/>
            <person name="Lipzen A."/>
            <person name="Lundell T."/>
            <person name="Morin E."/>
            <person name="Murat C."/>
            <person name="Riley R."/>
            <person name="Ohm R."/>
            <person name="Sun H."/>
            <person name="Tunlid A."/>
            <person name="Henrissat B."/>
            <person name="Grigoriev I.V."/>
            <person name="Hibbett D.S."/>
            <person name="Martin F."/>
        </authorList>
    </citation>
    <scope>NUCLEOTIDE SEQUENCE [LARGE SCALE GENOMIC DNA]</scope>
    <source>
        <strain evidence="2">MUT 4182</strain>
    </source>
</reference>
<organism evidence="1 2">
    <name type="scientific">Tulasnella calospora MUT 4182</name>
    <dbReference type="NCBI Taxonomy" id="1051891"/>
    <lineage>
        <taxon>Eukaryota</taxon>
        <taxon>Fungi</taxon>
        <taxon>Dikarya</taxon>
        <taxon>Basidiomycota</taxon>
        <taxon>Agaricomycotina</taxon>
        <taxon>Agaricomycetes</taxon>
        <taxon>Cantharellales</taxon>
        <taxon>Tulasnellaceae</taxon>
        <taxon>Tulasnella</taxon>
    </lineage>
</organism>
<sequence>MGSRHCNNPELLGQLAFDAPKLEEVELAGLVVDFNSPLFHNLRSLDLGTRRFKKLKPEVVKDNIHQLLRQSPHLKQLRVRCMERGSHLFLEPRHEIRSPPPVNEEPFSHPSLLDLQLDFQGALGTHHSLLSKKLHLSGNPDDRQPDRYLVDALCTLESVEELGLERFDMSQVANAFLTLGHSCPRLEALVLSRFRAMVDTRPRVDGMTRLQKVNIFGRIGGASPELEATKAWFKERVENVILYMVDD</sequence>
<gene>
    <name evidence="1" type="ORF">M407DRAFT_222520</name>
</gene>
<dbReference type="InterPro" id="IPR032675">
    <property type="entry name" value="LRR_dom_sf"/>
</dbReference>
<dbReference type="Gene3D" id="3.80.10.10">
    <property type="entry name" value="Ribonuclease Inhibitor"/>
    <property type="match status" value="1"/>
</dbReference>
<name>A0A0C3LAE5_9AGAM</name>
<evidence type="ECO:0000313" key="2">
    <source>
        <dbReference type="Proteomes" id="UP000054248"/>
    </source>
</evidence>
<accession>A0A0C3LAE5</accession>
<dbReference type="SUPFAM" id="SSF52047">
    <property type="entry name" value="RNI-like"/>
    <property type="match status" value="1"/>
</dbReference>
<reference evidence="1 2" key="1">
    <citation type="submission" date="2014-04" db="EMBL/GenBank/DDBJ databases">
        <authorList>
            <consortium name="DOE Joint Genome Institute"/>
            <person name="Kuo A."/>
            <person name="Girlanda M."/>
            <person name="Perotto S."/>
            <person name="Kohler A."/>
            <person name="Nagy L.G."/>
            <person name="Floudas D."/>
            <person name="Copeland A."/>
            <person name="Barry K.W."/>
            <person name="Cichocki N."/>
            <person name="Veneault-Fourrey C."/>
            <person name="LaButti K."/>
            <person name="Lindquist E.A."/>
            <person name="Lipzen A."/>
            <person name="Lundell T."/>
            <person name="Morin E."/>
            <person name="Murat C."/>
            <person name="Sun H."/>
            <person name="Tunlid A."/>
            <person name="Henrissat B."/>
            <person name="Grigoriev I.V."/>
            <person name="Hibbett D.S."/>
            <person name="Martin F."/>
            <person name="Nordberg H.P."/>
            <person name="Cantor M.N."/>
            <person name="Hua S.X."/>
        </authorList>
    </citation>
    <scope>NUCLEOTIDE SEQUENCE [LARGE SCALE GENOMIC DNA]</scope>
    <source>
        <strain evidence="1 2">MUT 4182</strain>
    </source>
</reference>
<dbReference type="STRING" id="1051891.A0A0C3LAE5"/>
<evidence type="ECO:0008006" key="3">
    <source>
        <dbReference type="Google" id="ProtNLM"/>
    </source>
</evidence>
<proteinExistence type="predicted"/>
<protein>
    <recommendedName>
        <fullName evidence="3">F-box domain-containing protein</fullName>
    </recommendedName>
</protein>